<comment type="subcellular location">
    <subcellularLocation>
        <location evidence="1">Membrane</location>
        <topology evidence="1">Multi-pass membrane protein</topology>
    </subcellularLocation>
</comment>
<dbReference type="OrthoDB" id="1934014at2759"/>
<feature type="non-terminal residue" evidence="7">
    <location>
        <position position="1"/>
    </location>
</feature>
<evidence type="ECO:0000256" key="5">
    <source>
        <dbReference type="ARBA" id="ARBA00023136"/>
    </source>
</evidence>
<keyword evidence="8" id="KW-1185">Reference proteome</keyword>
<dbReference type="Pfam" id="PF03092">
    <property type="entry name" value="BT1"/>
    <property type="match status" value="1"/>
</dbReference>
<dbReference type="InterPro" id="IPR039309">
    <property type="entry name" value="BT1"/>
</dbReference>
<keyword evidence="5 6" id="KW-0472">Membrane</keyword>
<evidence type="ECO:0000313" key="8">
    <source>
        <dbReference type="Proteomes" id="UP000257109"/>
    </source>
</evidence>
<evidence type="ECO:0000256" key="2">
    <source>
        <dbReference type="ARBA" id="ARBA00022448"/>
    </source>
</evidence>
<dbReference type="EMBL" id="QJKJ01004802">
    <property type="protein sequence ID" value="RDX92711.1"/>
    <property type="molecule type" value="Genomic_DNA"/>
</dbReference>
<reference evidence="7" key="1">
    <citation type="submission" date="2018-05" db="EMBL/GenBank/DDBJ databases">
        <title>Draft genome of Mucuna pruriens seed.</title>
        <authorList>
            <person name="Nnadi N.E."/>
            <person name="Vos R."/>
            <person name="Hasami M.H."/>
            <person name="Devisetty U.K."/>
            <person name="Aguiy J.C."/>
        </authorList>
    </citation>
    <scope>NUCLEOTIDE SEQUENCE [LARGE SCALE GENOMIC DNA]</scope>
    <source>
        <strain evidence="7">JCA_2017</strain>
    </source>
</reference>
<evidence type="ECO:0000256" key="4">
    <source>
        <dbReference type="ARBA" id="ARBA00022989"/>
    </source>
</evidence>
<dbReference type="AlphaFoldDB" id="A0A371GQ69"/>
<feature type="transmembrane region" description="Helical" evidence="6">
    <location>
        <begin position="24"/>
        <end position="47"/>
    </location>
</feature>
<protein>
    <submittedName>
        <fullName evidence="7">Folate-biopterin transporter 1, chloroplastic</fullName>
    </submittedName>
</protein>
<organism evidence="7 8">
    <name type="scientific">Mucuna pruriens</name>
    <name type="common">Velvet bean</name>
    <name type="synonym">Dolichos pruriens</name>
    <dbReference type="NCBI Taxonomy" id="157652"/>
    <lineage>
        <taxon>Eukaryota</taxon>
        <taxon>Viridiplantae</taxon>
        <taxon>Streptophyta</taxon>
        <taxon>Embryophyta</taxon>
        <taxon>Tracheophyta</taxon>
        <taxon>Spermatophyta</taxon>
        <taxon>Magnoliopsida</taxon>
        <taxon>eudicotyledons</taxon>
        <taxon>Gunneridae</taxon>
        <taxon>Pentapetalae</taxon>
        <taxon>rosids</taxon>
        <taxon>fabids</taxon>
        <taxon>Fabales</taxon>
        <taxon>Fabaceae</taxon>
        <taxon>Papilionoideae</taxon>
        <taxon>50 kb inversion clade</taxon>
        <taxon>NPAAA clade</taxon>
        <taxon>indigoferoid/millettioid clade</taxon>
        <taxon>Phaseoleae</taxon>
        <taxon>Mucuna</taxon>
    </lineage>
</organism>
<dbReference type="PANTHER" id="PTHR31585:SF0">
    <property type="entry name" value="FOLATE-BIOPTERIN TRANSPORTER 1, CHLOROPLASTIC"/>
    <property type="match status" value="1"/>
</dbReference>
<gene>
    <name evidence="7" type="ORF">CR513_25118</name>
</gene>
<evidence type="ECO:0000313" key="7">
    <source>
        <dbReference type="EMBL" id="RDX92711.1"/>
    </source>
</evidence>
<dbReference type="GO" id="GO:0016020">
    <property type="term" value="C:membrane"/>
    <property type="evidence" value="ECO:0007669"/>
    <property type="project" value="UniProtKB-SubCell"/>
</dbReference>
<sequence length="161" mass="18183">MLGFFSLWWNFKNSYFSGSLLDTYGVRFAFGVTTLLPLLAPVVVVLVKEQHMFSTTRGQNLLFTRLVFGKFKTEHYSSDSVIFNFTTNYLDFIPEFLGHVKLVTSIAFLLGVGLYNGFLKNVPLQKIFLATTLLGSTFGMIDKSYFSPLSLKMVFLVTGLN</sequence>
<evidence type="ECO:0000256" key="6">
    <source>
        <dbReference type="SAM" id="Phobius"/>
    </source>
</evidence>
<evidence type="ECO:0000256" key="3">
    <source>
        <dbReference type="ARBA" id="ARBA00022692"/>
    </source>
</evidence>
<evidence type="ECO:0000256" key="1">
    <source>
        <dbReference type="ARBA" id="ARBA00004141"/>
    </source>
</evidence>
<name>A0A371GQ69_MUCPR</name>
<accession>A0A371GQ69</accession>
<feature type="transmembrane region" description="Helical" evidence="6">
    <location>
        <begin position="96"/>
        <end position="115"/>
    </location>
</feature>
<keyword evidence="4 6" id="KW-1133">Transmembrane helix</keyword>
<dbReference type="Proteomes" id="UP000257109">
    <property type="component" value="Unassembled WGS sequence"/>
</dbReference>
<comment type="caution">
    <text evidence="7">The sequence shown here is derived from an EMBL/GenBank/DDBJ whole genome shotgun (WGS) entry which is preliminary data.</text>
</comment>
<proteinExistence type="predicted"/>
<keyword evidence="3 6" id="KW-0812">Transmembrane</keyword>
<dbReference type="PANTHER" id="PTHR31585">
    <property type="entry name" value="FOLATE-BIOPTERIN TRANSPORTER 1, CHLOROPLASTIC"/>
    <property type="match status" value="1"/>
</dbReference>
<keyword evidence="2" id="KW-0813">Transport</keyword>
<dbReference type="STRING" id="157652.A0A371GQ69"/>